<dbReference type="GO" id="GO:0000155">
    <property type="term" value="F:phosphorelay sensor kinase activity"/>
    <property type="evidence" value="ECO:0007669"/>
    <property type="project" value="InterPro"/>
</dbReference>
<dbReference type="InterPro" id="IPR029016">
    <property type="entry name" value="GAF-like_dom_sf"/>
</dbReference>
<evidence type="ECO:0000256" key="6">
    <source>
        <dbReference type="ARBA" id="ARBA00022679"/>
    </source>
</evidence>
<dbReference type="InterPro" id="IPR010559">
    <property type="entry name" value="Sig_transdc_His_kin_internal"/>
</dbReference>
<organism evidence="16 17">
    <name type="scientific">Candidatus Lachnoclostridium stercoravium</name>
    <dbReference type="NCBI Taxonomy" id="2838633"/>
    <lineage>
        <taxon>Bacteria</taxon>
        <taxon>Bacillati</taxon>
        <taxon>Bacillota</taxon>
        <taxon>Clostridia</taxon>
        <taxon>Lachnospirales</taxon>
        <taxon>Lachnospiraceae</taxon>
    </lineage>
</organism>
<evidence type="ECO:0000259" key="15">
    <source>
        <dbReference type="SMART" id="SM00387"/>
    </source>
</evidence>
<evidence type="ECO:0000313" key="16">
    <source>
        <dbReference type="EMBL" id="HJA70022.1"/>
    </source>
</evidence>
<keyword evidence="9 16" id="KW-0418">Kinase</keyword>
<comment type="subcellular location">
    <subcellularLocation>
        <location evidence="2">Cell membrane</location>
        <topology evidence="2">Multi-pass membrane protein</topology>
    </subcellularLocation>
</comment>
<evidence type="ECO:0000256" key="3">
    <source>
        <dbReference type="ARBA" id="ARBA00012438"/>
    </source>
</evidence>
<dbReference type="InterPro" id="IPR050640">
    <property type="entry name" value="Bact_2-comp_sensor_kinase"/>
</dbReference>
<dbReference type="GO" id="GO:0071555">
    <property type="term" value="P:cell wall organization"/>
    <property type="evidence" value="ECO:0007669"/>
    <property type="project" value="InterPro"/>
</dbReference>
<sequence>MYGNKLGFELMLNIGLLLIVGSLLAKVRLVQNMLLEESRDWRRQLILSLLFASIIILSTYTSIDIGGYNINTRVIGAIAAGLLSGPLVGMYASLIGAVYVYFFFSPSAFAGASAFSTALFGLLGGGFYPYFQRGKWEYKDLFFLTCFAEVADMVVILRMTQPFELAFHTVLEVAGPMIILNSIGILLFISSFNNVFIRQDMESSRQLYLASEVSRKCMGILRNGLKNEADIDKAADIILKETGWAGIMIADRTRVMAWKYSGHKLGQVDISDLPAVAKEAITTKKVAAAIQTEREDPLYEILKEYSVAAAPMMIRDQPIGCMIAWTKRQWVARRSEVVLLQNIVTILSTHIAMAELDNQKRMRQKAEFKALQFQVNPHFLFNALNTISYVSRENPDRARELLVILANYFRYNLNNEAYMVPMADELEHVKDYLELEKARFEEKLEIVYEVNGNLDIQVPTLILQPIVENAIKHGVDKKGVRYVEILVQENWEGLQVCISDHGRGFPEEVLEKLKQEEAVGSSVGLLNVHKLMKSIYGEDHGLNIVNTDQGSRVELHFKKNISRGEGE</sequence>
<dbReference type="PANTHER" id="PTHR34220:SF7">
    <property type="entry name" value="SENSOR HISTIDINE KINASE YPDA"/>
    <property type="match status" value="1"/>
</dbReference>
<dbReference type="Pfam" id="PF02518">
    <property type="entry name" value="HATPase_c"/>
    <property type="match status" value="1"/>
</dbReference>
<dbReference type="SUPFAM" id="SSF55874">
    <property type="entry name" value="ATPase domain of HSP90 chaperone/DNA topoisomerase II/histidine kinase"/>
    <property type="match status" value="1"/>
</dbReference>
<feature type="transmembrane region" description="Helical" evidence="14">
    <location>
        <begin position="108"/>
        <end position="129"/>
    </location>
</feature>
<dbReference type="Gene3D" id="1.10.1760.20">
    <property type="match status" value="1"/>
</dbReference>
<evidence type="ECO:0000256" key="9">
    <source>
        <dbReference type="ARBA" id="ARBA00022777"/>
    </source>
</evidence>
<dbReference type="EMBL" id="DWZA01000004">
    <property type="protein sequence ID" value="HJA70022.1"/>
    <property type="molecule type" value="Genomic_DNA"/>
</dbReference>
<reference evidence="16" key="2">
    <citation type="submission" date="2021-04" db="EMBL/GenBank/DDBJ databases">
        <authorList>
            <person name="Gilroy R."/>
        </authorList>
    </citation>
    <scope>NUCLEOTIDE SEQUENCE</scope>
    <source>
        <strain evidence="16">CHK178-16964</strain>
    </source>
</reference>
<keyword evidence="13 14" id="KW-0472">Membrane</keyword>
<dbReference type="SUPFAM" id="SSF55781">
    <property type="entry name" value="GAF domain-like"/>
    <property type="match status" value="1"/>
</dbReference>
<evidence type="ECO:0000256" key="5">
    <source>
        <dbReference type="ARBA" id="ARBA00022553"/>
    </source>
</evidence>
<comment type="caution">
    <text evidence="16">The sequence shown here is derived from an EMBL/GenBank/DDBJ whole genome shotgun (WGS) entry which is preliminary data.</text>
</comment>
<dbReference type="EC" id="2.7.13.3" evidence="3"/>
<keyword evidence="4" id="KW-1003">Cell membrane</keyword>
<feature type="domain" description="Histidine kinase/HSP90-like ATPase" evidence="15">
    <location>
        <begin position="454"/>
        <end position="561"/>
    </location>
</feature>
<keyword evidence="11 14" id="KW-1133">Transmembrane helix</keyword>
<dbReference type="GO" id="GO:0005524">
    <property type="term" value="F:ATP binding"/>
    <property type="evidence" value="ECO:0007669"/>
    <property type="project" value="UniProtKB-KW"/>
</dbReference>
<name>A0A9D2HFS0_9FIRM</name>
<evidence type="ECO:0000256" key="4">
    <source>
        <dbReference type="ARBA" id="ARBA00022475"/>
    </source>
</evidence>
<dbReference type="InterPro" id="IPR011620">
    <property type="entry name" value="Sig_transdc_His_kinase_LytS_TM"/>
</dbReference>
<feature type="transmembrane region" description="Helical" evidence="14">
    <location>
        <begin position="141"/>
        <end position="161"/>
    </location>
</feature>
<evidence type="ECO:0000256" key="1">
    <source>
        <dbReference type="ARBA" id="ARBA00000085"/>
    </source>
</evidence>
<dbReference type="Gene3D" id="3.30.565.10">
    <property type="entry name" value="Histidine kinase-like ATPase, C-terminal domain"/>
    <property type="match status" value="1"/>
</dbReference>
<dbReference type="InterPro" id="IPR036890">
    <property type="entry name" value="HATPase_C_sf"/>
</dbReference>
<evidence type="ECO:0000313" key="17">
    <source>
        <dbReference type="Proteomes" id="UP000823900"/>
    </source>
</evidence>
<feature type="transmembrane region" description="Helical" evidence="14">
    <location>
        <begin position="173"/>
        <end position="197"/>
    </location>
</feature>
<dbReference type="GO" id="GO:0005886">
    <property type="term" value="C:plasma membrane"/>
    <property type="evidence" value="ECO:0007669"/>
    <property type="project" value="UniProtKB-SubCell"/>
</dbReference>
<protein>
    <recommendedName>
        <fullName evidence="3">histidine kinase</fullName>
        <ecNumber evidence="3">2.7.13.3</ecNumber>
    </recommendedName>
</protein>
<keyword evidence="7 14" id="KW-0812">Transmembrane</keyword>
<evidence type="ECO:0000256" key="13">
    <source>
        <dbReference type="ARBA" id="ARBA00023136"/>
    </source>
</evidence>
<dbReference type="SMART" id="SM00387">
    <property type="entry name" value="HATPase_c"/>
    <property type="match status" value="1"/>
</dbReference>
<feature type="transmembrane region" description="Helical" evidence="14">
    <location>
        <begin position="45"/>
        <end position="63"/>
    </location>
</feature>
<feature type="transmembrane region" description="Helical" evidence="14">
    <location>
        <begin position="7"/>
        <end position="25"/>
    </location>
</feature>
<dbReference type="Pfam" id="PF07694">
    <property type="entry name" value="5TM-5TMR_LYT"/>
    <property type="match status" value="1"/>
</dbReference>
<keyword evidence="12" id="KW-0902">Two-component regulatory system</keyword>
<proteinExistence type="predicted"/>
<keyword evidence="8" id="KW-0547">Nucleotide-binding</keyword>
<evidence type="ECO:0000256" key="12">
    <source>
        <dbReference type="ARBA" id="ARBA00023012"/>
    </source>
</evidence>
<evidence type="ECO:0000256" key="11">
    <source>
        <dbReference type="ARBA" id="ARBA00022989"/>
    </source>
</evidence>
<evidence type="ECO:0000256" key="8">
    <source>
        <dbReference type="ARBA" id="ARBA00022741"/>
    </source>
</evidence>
<keyword evidence="5" id="KW-0597">Phosphoprotein</keyword>
<reference evidence="16" key="1">
    <citation type="journal article" date="2021" name="PeerJ">
        <title>Extensive microbial diversity within the chicken gut microbiome revealed by metagenomics and culture.</title>
        <authorList>
            <person name="Gilroy R."/>
            <person name="Ravi A."/>
            <person name="Getino M."/>
            <person name="Pursley I."/>
            <person name="Horton D.L."/>
            <person name="Alikhan N.F."/>
            <person name="Baker D."/>
            <person name="Gharbi K."/>
            <person name="Hall N."/>
            <person name="Watson M."/>
            <person name="Adriaenssens E.M."/>
            <person name="Foster-Nyarko E."/>
            <person name="Jarju S."/>
            <person name="Secka A."/>
            <person name="Antonio M."/>
            <person name="Oren A."/>
            <person name="Chaudhuri R.R."/>
            <person name="La Ragione R."/>
            <person name="Hildebrand F."/>
            <person name="Pallen M.J."/>
        </authorList>
    </citation>
    <scope>NUCLEOTIDE SEQUENCE</scope>
    <source>
        <strain evidence="16">CHK178-16964</strain>
    </source>
</reference>
<evidence type="ECO:0000256" key="7">
    <source>
        <dbReference type="ARBA" id="ARBA00022692"/>
    </source>
</evidence>
<gene>
    <name evidence="16" type="ORF">IAA07_00390</name>
</gene>
<dbReference type="AlphaFoldDB" id="A0A9D2HFS0"/>
<accession>A0A9D2HFS0</accession>
<feature type="transmembrane region" description="Helical" evidence="14">
    <location>
        <begin position="75"/>
        <end position="102"/>
    </location>
</feature>
<evidence type="ECO:0000256" key="14">
    <source>
        <dbReference type="SAM" id="Phobius"/>
    </source>
</evidence>
<evidence type="ECO:0000256" key="10">
    <source>
        <dbReference type="ARBA" id="ARBA00022840"/>
    </source>
</evidence>
<keyword evidence="6" id="KW-0808">Transferase</keyword>
<dbReference type="Gene3D" id="3.30.450.40">
    <property type="match status" value="1"/>
</dbReference>
<dbReference type="PANTHER" id="PTHR34220">
    <property type="entry name" value="SENSOR HISTIDINE KINASE YPDA"/>
    <property type="match status" value="1"/>
</dbReference>
<dbReference type="InterPro" id="IPR003594">
    <property type="entry name" value="HATPase_dom"/>
</dbReference>
<dbReference type="Pfam" id="PF06580">
    <property type="entry name" value="His_kinase"/>
    <property type="match status" value="1"/>
</dbReference>
<evidence type="ECO:0000256" key="2">
    <source>
        <dbReference type="ARBA" id="ARBA00004651"/>
    </source>
</evidence>
<keyword evidence="10" id="KW-0067">ATP-binding</keyword>
<dbReference type="Proteomes" id="UP000823900">
    <property type="component" value="Unassembled WGS sequence"/>
</dbReference>
<comment type="catalytic activity">
    <reaction evidence="1">
        <text>ATP + protein L-histidine = ADP + protein N-phospho-L-histidine.</text>
        <dbReference type="EC" id="2.7.13.3"/>
    </reaction>
</comment>